<accession>A0A6C0EJ28</accession>
<organism evidence="1">
    <name type="scientific">viral metagenome</name>
    <dbReference type="NCBI Taxonomy" id="1070528"/>
    <lineage>
        <taxon>unclassified sequences</taxon>
        <taxon>metagenomes</taxon>
        <taxon>organismal metagenomes</taxon>
    </lineage>
</organism>
<protein>
    <submittedName>
        <fullName evidence="1">Uncharacterized protein</fullName>
    </submittedName>
</protein>
<evidence type="ECO:0000313" key="1">
    <source>
        <dbReference type="EMBL" id="QHT29008.1"/>
    </source>
</evidence>
<sequence length="37" mass="4115">MSQMDVSIDVPIGCPNRCPQMDVSIDVPNGCPYWMSQ</sequence>
<dbReference type="EMBL" id="MN738867">
    <property type="protein sequence ID" value="QHT29008.1"/>
    <property type="molecule type" value="Genomic_DNA"/>
</dbReference>
<dbReference type="AlphaFoldDB" id="A0A6C0EJ28"/>
<proteinExistence type="predicted"/>
<reference evidence="1" key="1">
    <citation type="journal article" date="2020" name="Nature">
        <title>Giant virus diversity and host interactions through global metagenomics.</title>
        <authorList>
            <person name="Schulz F."/>
            <person name="Roux S."/>
            <person name="Paez-Espino D."/>
            <person name="Jungbluth S."/>
            <person name="Walsh D.A."/>
            <person name="Denef V.J."/>
            <person name="McMahon K.D."/>
            <person name="Konstantinidis K.T."/>
            <person name="Eloe-Fadrosh E.A."/>
            <person name="Kyrpides N.C."/>
            <person name="Woyke T."/>
        </authorList>
    </citation>
    <scope>NUCLEOTIDE SEQUENCE</scope>
    <source>
        <strain evidence="1">GVMAG-M-3300001351-8</strain>
    </source>
</reference>
<name>A0A6C0EJ28_9ZZZZ</name>